<dbReference type="InterPro" id="IPR027417">
    <property type="entry name" value="P-loop_NTPase"/>
</dbReference>
<dbReference type="PANTHER" id="PTHR43384">
    <property type="entry name" value="SEPTUM SITE-DETERMINING PROTEIN MIND HOMOLOG, CHLOROPLASTIC-RELATED"/>
    <property type="match status" value="1"/>
</dbReference>
<dbReference type="AlphaFoldDB" id="A0A2T0URH4"/>
<dbReference type="GO" id="GO:0016887">
    <property type="term" value="F:ATP hydrolysis activity"/>
    <property type="evidence" value="ECO:0007669"/>
    <property type="project" value="TreeGrafter"/>
</dbReference>
<sequence>MAAILDRTTATAAPAAESILVTADDRLAEAVLPLAAAAGHPVRRIDHAPDAAATWQRAPIVLVGPDLGAACIELGFPAREHLVFCTTVAWLGNDPADESILWPMAFQLQATSVIALPAADKWLSDLFTRTARDTEPAPVIAAVAGHGGAGASTIALAAAGSAARDGRRTVLIDLDPTGGGIDAATGLASQPGWRWPSLAEGSGLLEPERLLDGLPRRGGLHLIGPDPRNPADVPADVFDQVLRAARLAADLVVVDLPRARTEAAAHAATAARSVAVVIGPGERSWEAARSVTAAYGLYNAHLGAVLRGDARPRPAGVSWDGPREADWAEPPVWGAIPTDRRLPVLLRQGRLPRGRLARAVHDLTAELSRERPRSGLARTGAVR</sequence>
<keyword evidence="3" id="KW-1185">Reference proteome</keyword>
<dbReference type="Pfam" id="PF26563">
    <property type="entry name" value="Rv3660c_N"/>
    <property type="match status" value="1"/>
</dbReference>
<dbReference type="PANTHER" id="PTHR43384:SF11">
    <property type="entry name" value="SEPTUM SITE DETERMINING PROTEIN"/>
    <property type="match status" value="1"/>
</dbReference>
<dbReference type="GO" id="GO:0051782">
    <property type="term" value="P:negative regulation of cell division"/>
    <property type="evidence" value="ECO:0007669"/>
    <property type="project" value="TreeGrafter"/>
</dbReference>
<evidence type="ECO:0000313" key="2">
    <source>
        <dbReference type="EMBL" id="PRY60468.1"/>
    </source>
</evidence>
<dbReference type="Proteomes" id="UP000238176">
    <property type="component" value="Unassembled WGS sequence"/>
</dbReference>
<feature type="domain" description="Rv3660c-like CheY-like N-terminal" evidence="1">
    <location>
        <begin position="21"/>
        <end position="133"/>
    </location>
</feature>
<comment type="caution">
    <text evidence="2">The sequence shown here is derived from an EMBL/GenBank/DDBJ whole genome shotgun (WGS) entry which is preliminary data.</text>
</comment>
<dbReference type="RefSeq" id="WP_106362692.1">
    <property type="nucleotide sequence ID" value="NZ_PVTJ01000002.1"/>
</dbReference>
<dbReference type="SUPFAM" id="SSF52540">
    <property type="entry name" value="P-loop containing nucleoside triphosphate hydrolases"/>
    <property type="match status" value="1"/>
</dbReference>
<dbReference type="Gene3D" id="3.40.50.300">
    <property type="entry name" value="P-loop containing nucleotide triphosphate hydrolases"/>
    <property type="match status" value="1"/>
</dbReference>
<dbReference type="GO" id="GO:0009898">
    <property type="term" value="C:cytoplasmic side of plasma membrane"/>
    <property type="evidence" value="ECO:0007669"/>
    <property type="project" value="TreeGrafter"/>
</dbReference>
<dbReference type="GO" id="GO:0005524">
    <property type="term" value="F:ATP binding"/>
    <property type="evidence" value="ECO:0007669"/>
    <property type="project" value="TreeGrafter"/>
</dbReference>
<proteinExistence type="predicted"/>
<dbReference type="InterPro" id="IPR050625">
    <property type="entry name" value="ParA/MinD_ATPase"/>
</dbReference>
<evidence type="ECO:0000313" key="3">
    <source>
        <dbReference type="Proteomes" id="UP000238176"/>
    </source>
</evidence>
<dbReference type="NCBIfam" id="TIGR03815">
    <property type="entry name" value="CpaE_hom_Actino"/>
    <property type="match status" value="1"/>
</dbReference>
<organism evidence="2 3">
    <name type="scientific">Glycomyces artemisiae</name>
    <dbReference type="NCBI Taxonomy" id="1076443"/>
    <lineage>
        <taxon>Bacteria</taxon>
        <taxon>Bacillati</taxon>
        <taxon>Actinomycetota</taxon>
        <taxon>Actinomycetes</taxon>
        <taxon>Glycomycetales</taxon>
        <taxon>Glycomycetaceae</taxon>
        <taxon>Glycomyces</taxon>
    </lineage>
</organism>
<dbReference type="OrthoDB" id="3252838at2"/>
<name>A0A2T0URH4_9ACTN</name>
<dbReference type="InterPro" id="IPR059050">
    <property type="entry name" value="Rv3660c_N"/>
</dbReference>
<dbReference type="InterPro" id="IPR022521">
    <property type="entry name" value="Rv3660c"/>
</dbReference>
<gene>
    <name evidence="2" type="ORF">B0I28_10272</name>
</gene>
<accession>A0A2T0URH4</accession>
<dbReference type="GO" id="GO:0005829">
    <property type="term" value="C:cytosol"/>
    <property type="evidence" value="ECO:0007669"/>
    <property type="project" value="TreeGrafter"/>
</dbReference>
<protein>
    <submittedName>
        <fullName evidence="2">Secretion/DNA translocation related CpaE-like protein</fullName>
    </submittedName>
</protein>
<reference evidence="2 3" key="1">
    <citation type="submission" date="2018-03" db="EMBL/GenBank/DDBJ databases">
        <title>Genomic Encyclopedia of Type Strains, Phase III (KMG-III): the genomes of soil and plant-associated and newly described type strains.</title>
        <authorList>
            <person name="Whitman W."/>
        </authorList>
    </citation>
    <scope>NUCLEOTIDE SEQUENCE [LARGE SCALE GENOMIC DNA]</scope>
    <source>
        <strain evidence="2 3">CGMCC 4.7067</strain>
    </source>
</reference>
<evidence type="ECO:0000259" key="1">
    <source>
        <dbReference type="Pfam" id="PF26563"/>
    </source>
</evidence>
<dbReference type="EMBL" id="PVTJ01000002">
    <property type="protein sequence ID" value="PRY60468.1"/>
    <property type="molecule type" value="Genomic_DNA"/>
</dbReference>